<evidence type="ECO:0000313" key="5">
    <source>
        <dbReference type="EMBL" id="AQS41077.1"/>
    </source>
</evidence>
<dbReference type="PROSITE" id="PS50293">
    <property type="entry name" value="TPR_REGION"/>
    <property type="match status" value="1"/>
</dbReference>
<keyword evidence="2 3" id="KW-0802">TPR repeat</keyword>
<evidence type="ECO:0000256" key="1">
    <source>
        <dbReference type="ARBA" id="ARBA00022737"/>
    </source>
</evidence>
<gene>
    <name evidence="5" type="ORF">BHV28_03620</name>
</gene>
<keyword evidence="6" id="KW-1185">Reference proteome</keyword>
<feature type="repeat" description="TPR" evidence="3">
    <location>
        <begin position="419"/>
        <end position="452"/>
    </location>
</feature>
<keyword evidence="4" id="KW-0732">Signal</keyword>
<dbReference type="InterPro" id="IPR011990">
    <property type="entry name" value="TPR-like_helical_dom_sf"/>
</dbReference>
<keyword evidence="1" id="KW-0677">Repeat</keyword>
<dbReference type="SUPFAM" id="SSF48452">
    <property type="entry name" value="TPR-like"/>
    <property type="match status" value="2"/>
</dbReference>
<dbReference type="KEGG" id="thd:BHV28_03620"/>
<dbReference type="InterPro" id="IPR019734">
    <property type="entry name" value="TPR_rpt"/>
</dbReference>
<dbReference type="SMART" id="SM00028">
    <property type="entry name" value="TPR"/>
    <property type="match status" value="9"/>
</dbReference>
<organism evidence="5 6">
    <name type="scientific">Candidatus Tokpelaia hoelldobleri</name>
    <dbReference type="NCBI Taxonomy" id="1902579"/>
    <lineage>
        <taxon>Bacteria</taxon>
        <taxon>Pseudomonadati</taxon>
        <taxon>Pseudomonadota</taxon>
        <taxon>Alphaproteobacteria</taxon>
        <taxon>Hyphomicrobiales</taxon>
        <taxon>Candidatus Tokpelaia</taxon>
    </lineage>
</organism>
<dbReference type="Pfam" id="PF14559">
    <property type="entry name" value="TPR_19"/>
    <property type="match status" value="1"/>
</dbReference>
<dbReference type="STRING" id="1902579.BHV28_03620"/>
<dbReference type="PANTHER" id="PTHR45586">
    <property type="entry name" value="TPR REPEAT-CONTAINING PROTEIN PA4667"/>
    <property type="match status" value="1"/>
</dbReference>
<sequence length="579" mass="65522">MSQKTVRTFLASAGFVILAGLTSPAWANAQKILPQADSFSGAWLAGYVANNDSNTDIAINYFRQALKYEPDNQLVLPDMMLTLLSAGQFDEAVPLARQLRDNVNVRRFARLVLAADAMRRQRYMQAATSFHFQDTEVMDELTATFFSAWADFGAGNRQKAVERLEKSANGLEWYNLLRLYHLALLHDLAGEKQQAATCFEQAVADEKSSTITPDTYERLVISYAIHLLQNKQKPEAIALLQNSEKKFSGRKTFYELRQQIERGEQQQQPLVKNAVEGGAEALYNLGSTINRAGGEAYAYFYLQTARTLTPGNDAVHYQLAETSAKAGKPQQAIALYQKVSRQSPYFYDATIRLALNESQSGAQESAIRRLEKLRRHSRDDSQIVSLLASIYMQLEQFDKAAKILGTVLDQPSRNEQDYGSLLFQRAIAYERLQQWNKAEPDFRKALEISPRNPQILNYLGYSLIDRDMKLDEALDMVQKAAHMMPRDGYIIDSLGWAYYKLGRYTEAVNVLEKAVKLRPQDAAINDHLGDAYWKAERKLEATFQWKHAIANEPEAEELAKIRNKLAYGLKDIPSVNGQK</sequence>
<dbReference type="InterPro" id="IPR051012">
    <property type="entry name" value="CellSynth/LPSAsmb/PSIAsmb"/>
</dbReference>
<protein>
    <submittedName>
        <fullName evidence="5">Tetratricopeptide repeat protein</fullName>
    </submittedName>
</protein>
<evidence type="ECO:0000313" key="6">
    <source>
        <dbReference type="Proteomes" id="UP000188912"/>
    </source>
</evidence>
<evidence type="ECO:0000256" key="3">
    <source>
        <dbReference type="PROSITE-ProRule" id="PRU00339"/>
    </source>
</evidence>
<dbReference type="Proteomes" id="UP000188912">
    <property type="component" value="Chromosome"/>
</dbReference>
<accession>A0A1U9JT92</accession>
<reference evidence="5 6" key="1">
    <citation type="journal article" date="2010" name="Science">
        <title>Genomic comparison of the ants Camponotus floridanus and Harpegnathos saltator.</title>
        <authorList>
            <person name="Bonasio R."/>
            <person name="Zhang G."/>
            <person name="Ye C."/>
            <person name="Mutti N.S."/>
            <person name="Fang X."/>
            <person name="Qin N."/>
            <person name="Donahue G."/>
            <person name="Yang P."/>
            <person name="Li Q."/>
            <person name="Li C."/>
            <person name="Zhang P."/>
            <person name="Huang Z."/>
            <person name="Berger S.L."/>
            <person name="Reinberg D."/>
            <person name="Wang J."/>
            <person name="Liebig J."/>
        </authorList>
    </citation>
    <scope>NUCLEOTIDE SEQUENCE [LARGE SCALE GENOMIC DNA]</scope>
    <source>
        <strain evidence="5 6">Hsal</strain>
    </source>
</reference>
<dbReference type="InterPro" id="IPR013105">
    <property type="entry name" value="TPR_2"/>
</dbReference>
<feature type="chain" id="PRO_5012256666" evidence="4">
    <location>
        <begin position="28"/>
        <end position="579"/>
    </location>
</feature>
<dbReference type="PANTHER" id="PTHR45586:SF1">
    <property type="entry name" value="LIPOPOLYSACCHARIDE ASSEMBLY PROTEIN B"/>
    <property type="match status" value="1"/>
</dbReference>
<dbReference type="Pfam" id="PF13414">
    <property type="entry name" value="TPR_11"/>
    <property type="match status" value="1"/>
</dbReference>
<proteinExistence type="predicted"/>
<dbReference type="EMBL" id="CP017315">
    <property type="protein sequence ID" value="AQS41077.1"/>
    <property type="molecule type" value="Genomic_DNA"/>
</dbReference>
<reference evidence="5 6" key="2">
    <citation type="journal article" date="2016" name="Sci. Rep.">
        <title>The genome of Rhizobiales bacteria in predatory ants reveals urease gene functions but no genes for nitrogen fixation.</title>
        <authorList>
            <person name="Neuvonen M.M."/>
            <person name="Tamarit D."/>
            <person name="Naslund K."/>
            <person name="Liebig J."/>
            <person name="Feldhaar H."/>
            <person name="Moran N.A."/>
            <person name="Guy L."/>
            <person name="Andersson S.G."/>
        </authorList>
    </citation>
    <scope>NUCLEOTIDE SEQUENCE [LARGE SCALE GENOMIC DNA]</scope>
    <source>
        <strain evidence="5 6">Hsal</strain>
    </source>
</reference>
<evidence type="ECO:0000256" key="2">
    <source>
        <dbReference type="ARBA" id="ARBA00022803"/>
    </source>
</evidence>
<dbReference type="Gene3D" id="1.25.40.10">
    <property type="entry name" value="Tetratricopeptide repeat domain"/>
    <property type="match status" value="2"/>
</dbReference>
<dbReference type="PROSITE" id="PS50005">
    <property type="entry name" value="TPR"/>
    <property type="match status" value="2"/>
</dbReference>
<name>A0A1U9JT92_9HYPH</name>
<dbReference type="AlphaFoldDB" id="A0A1U9JT92"/>
<evidence type="ECO:0000256" key="4">
    <source>
        <dbReference type="SAM" id="SignalP"/>
    </source>
</evidence>
<dbReference type="Pfam" id="PF07719">
    <property type="entry name" value="TPR_2"/>
    <property type="match status" value="1"/>
</dbReference>
<feature type="repeat" description="TPR" evidence="3">
    <location>
        <begin position="488"/>
        <end position="521"/>
    </location>
</feature>
<feature type="signal peptide" evidence="4">
    <location>
        <begin position="1"/>
        <end position="27"/>
    </location>
</feature>